<name>A0ABP0M0D4_9DINO</name>
<gene>
    <name evidence="1" type="ORF">CCMP2556_LOCUS23449</name>
</gene>
<accession>A0ABP0M0D4</accession>
<dbReference type="EMBL" id="CAXAMN010014892">
    <property type="protein sequence ID" value="CAK9044603.1"/>
    <property type="molecule type" value="Genomic_DNA"/>
</dbReference>
<protein>
    <submittedName>
        <fullName evidence="1">Uncharacterized protein</fullName>
    </submittedName>
</protein>
<proteinExistence type="predicted"/>
<evidence type="ECO:0000313" key="1">
    <source>
        <dbReference type="EMBL" id="CAK9044603.1"/>
    </source>
</evidence>
<dbReference type="Proteomes" id="UP001642484">
    <property type="component" value="Unassembled WGS sequence"/>
</dbReference>
<sequence>MSFSLKCSVVVFGRHQARKSENSVFCAAACSAPRWLRQACQALFNSCCPLGFLDGEEKKVYTRQYKRLCTLLSASGPGSLAKRLKSQELMACQVPGMSDEELRSPEQQQQLVAARSEGLQVRRAKRGGIGPPWSDYMCGKCSSQNCSRQEVQTGWHNDHQDAPPGCVAATRASRISTGTTQRLALPVGVQVEVWCSVLGPPGFIQLNHLLLQWGFGSS</sequence>
<keyword evidence="2" id="KW-1185">Reference proteome</keyword>
<comment type="caution">
    <text evidence="1">The sequence shown here is derived from an EMBL/GenBank/DDBJ whole genome shotgun (WGS) entry which is preliminary data.</text>
</comment>
<evidence type="ECO:0000313" key="2">
    <source>
        <dbReference type="Proteomes" id="UP001642484"/>
    </source>
</evidence>
<organism evidence="1 2">
    <name type="scientific">Durusdinium trenchii</name>
    <dbReference type="NCBI Taxonomy" id="1381693"/>
    <lineage>
        <taxon>Eukaryota</taxon>
        <taxon>Sar</taxon>
        <taxon>Alveolata</taxon>
        <taxon>Dinophyceae</taxon>
        <taxon>Suessiales</taxon>
        <taxon>Symbiodiniaceae</taxon>
        <taxon>Durusdinium</taxon>
    </lineage>
</organism>
<reference evidence="1 2" key="1">
    <citation type="submission" date="2024-02" db="EMBL/GenBank/DDBJ databases">
        <authorList>
            <person name="Chen Y."/>
            <person name="Shah S."/>
            <person name="Dougan E. K."/>
            <person name="Thang M."/>
            <person name="Chan C."/>
        </authorList>
    </citation>
    <scope>NUCLEOTIDE SEQUENCE [LARGE SCALE GENOMIC DNA]</scope>
</reference>